<dbReference type="Pfam" id="PF11823">
    <property type="entry name" value="Se_S_carrier"/>
    <property type="match status" value="1"/>
</dbReference>
<organism evidence="2 3">
    <name type="scientific">Candidatus Fimimonas merdipullorum</name>
    <dbReference type="NCBI Taxonomy" id="2840822"/>
    <lineage>
        <taxon>Bacteria</taxon>
        <taxon>Pseudomonadati</taxon>
        <taxon>Myxococcota</taxon>
        <taxon>Myxococcia</taxon>
        <taxon>Myxococcales</taxon>
        <taxon>Cystobacterineae</taxon>
        <taxon>Myxococcaceae</taxon>
        <taxon>Myxococcaceae incertae sedis</taxon>
        <taxon>Candidatus Fimimonas</taxon>
    </lineage>
</organism>
<evidence type="ECO:0000313" key="3">
    <source>
        <dbReference type="Proteomes" id="UP000886852"/>
    </source>
</evidence>
<dbReference type="EMBL" id="DVOC01000037">
    <property type="protein sequence ID" value="HIU90787.1"/>
    <property type="molecule type" value="Genomic_DNA"/>
</dbReference>
<gene>
    <name evidence="2" type="ORF">IAC72_02050</name>
</gene>
<name>A0A9D1MX53_9BACT</name>
<reference evidence="2" key="1">
    <citation type="submission" date="2020-10" db="EMBL/GenBank/DDBJ databases">
        <authorList>
            <person name="Gilroy R."/>
        </authorList>
    </citation>
    <scope>NUCLEOTIDE SEQUENCE</scope>
    <source>
        <strain evidence="2">ChiHjej12B11-7776</strain>
    </source>
</reference>
<dbReference type="InterPro" id="IPR021778">
    <property type="entry name" value="Se/S_carrier-like"/>
</dbReference>
<sequence length="83" mass="8942">MEYAIAVYLSRNVTMQAYNALIRRGVNVVIVSTPKFAGAGCGLSLKMSAESARQYRNLLSGGESFAGIFLVRRTARGSVAIKI</sequence>
<feature type="domain" description="Putative Se/S carrier protein-like" evidence="1">
    <location>
        <begin position="4"/>
        <end position="60"/>
    </location>
</feature>
<protein>
    <submittedName>
        <fullName evidence="2">DUF3343 domain-containing protein</fullName>
    </submittedName>
</protein>
<proteinExistence type="predicted"/>
<evidence type="ECO:0000259" key="1">
    <source>
        <dbReference type="Pfam" id="PF11823"/>
    </source>
</evidence>
<accession>A0A9D1MX53</accession>
<reference evidence="2" key="2">
    <citation type="journal article" date="2021" name="PeerJ">
        <title>Extensive microbial diversity within the chicken gut microbiome revealed by metagenomics and culture.</title>
        <authorList>
            <person name="Gilroy R."/>
            <person name="Ravi A."/>
            <person name="Getino M."/>
            <person name="Pursley I."/>
            <person name="Horton D.L."/>
            <person name="Alikhan N.F."/>
            <person name="Baker D."/>
            <person name="Gharbi K."/>
            <person name="Hall N."/>
            <person name="Watson M."/>
            <person name="Adriaenssens E.M."/>
            <person name="Foster-Nyarko E."/>
            <person name="Jarju S."/>
            <person name="Secka A."/>
            <person name="Antonio M."/>
            <person name="Oren A."/>
            <person name="Chaudhuri R.R."/>
            <person name="La Ragione R."/>
            <person name="Hildebrand F."/>
            <person name="Pallen M.J."/>
        </authorList>
    </citation>
    <scope>NUCLEOTIDE SEQUENCE</scope>
    <source>
        <strain evidence="2">ChiHjej12B11-7776</strain>
    </source>
</reference>
<comment type="caution">
    <text evidence="2">The sequence shown here is derived from an EMBL/GenBank/DDBJ whole genome shotgun (WGS) entry which is preliminary data.</text>
</comment>
<dbReference type="Proteomes" id="UP000886852">
    <property type="component" value="Unassembled WGS sequence"/>
</dbReference>
<evidence type="ECO:0000313" key="2">
    <source>
        <dbReference type="EMBL" id="HIU90787.1"/>
    </source>
</evidence>
<dbReference type="AlphaFoldDB" id="A0A9D1MX53"/>